<feature type="domain" description="DUF5071" evidence="1">
    <location>
        <begin position="2"/>
        <end position="39"/>
    </location>
</feature>
<protein>
    <submittedName>
        <fullName evidence="2">DUF5071 domain-containing protein</fullName>
    </submittedName>
</protein>
<proteinExistence type="predicted"/>
<organism evidence="2 3">
    <name type="scientific">Wansuia hejianensis</name>
    <dbReference type="NCBI Taxonomy" id="2763667"/>
    <lineage>
        <taxon>Bacteria</taxon>
        <taxon>Bacillati</taxon>
        <taxon>Bacillota</taxon>
        <taxon>Clostridia</taxon>
        <taxon>Lachnospirales</taxon>
        <taxon>Lachnospiraceae</taxon>
        <taxon>Wansuia</taxon>
    </lineage>
</organism>
<dbReference type="Gene3D" id="1.25.40.750">
    <property type="entry name" value="Domain of unknown function DUF5071"/>
    <property type="match status" value="1"/>
</dbReference>
<dbReference type="Proteomes" id="UP000515860">
    <property type="component" value="Chromosome"/>
</dbReference>
<accession>A0A7G9GIE1</accession>
<sequence>MICDRSDKQLETYLDKILEWLQDINWPGAFWISERLENFT</sequence>
<dbReference type="InterPro" id="IPR038692">
    <property type="entry name" value="Cthe_2751_sf"/>
</dbReference>
<dbReference type="EMBL" id="CP060635">
    <property type="protein sequence ID" value="QNM10573.1"/>
    <property type="molecule type" value="Genomic_DNA"/>
</dbReference>
<dbReference type="InterPro" id="IPR031837">
    <property type="entry name" value="DUF5071"/>
</dbReference>
<reference evidence="2 3" key="1">
    <citation type="submission" date="2020-08" db="EMBL/GenBank/DDBJ databases">
        <authorList>
            <person name="Liu C."/>
            <person name="Sun Q."/>
        </authorList>
    </citation>
    <scope>NUCLEOTIDE SEQUENCE [LARGE SCALE GENOMIC DNA]</scope>
    <source>
        <strain evidence="2 3">NSJ-29</strain>
    </source>
</reference>
<gene>
    <name evidence="2" type="ORF">H9Q79_17410</name>
</gene>
<evidence type="ECO:0000259" key="1">
    <source>
        <dbReference type="Pfam" id="PF16804"/>
    </source>
</evidence>
<keyword evidence="3" id="KW-1185">Reference proteome</keyword>
<dbReference type="Pfam" id="PF16804">
    <property type="entry name" value="DUF5071"/>
    <property type="match status" value="1"/>
</dbReference>
<name>A0A7G9GIE1_9FIRM</name>
<dbReference type="KEGG" id="whj:H9Q79_17410"/>
<evidence type="ECO:0000313" key="2">
    <source>
        <dbReference type="EMBL" id="QNM10573.1"/>
    </source>
</evidence>
<dbReference type="AlphaFoldDB" id="A0A7G9GIE1"/>
<evidence type="ECO:0000313" key="3">
    <source>
        <dbReference type="Proteomes" id="UP000515860"/>
    </source>
</evidence>